<dbReference type="InterPro" id="IPR014746">
    <property type="entry name" value="Gln_synth/guanido_kin_cat_dom"/>
</dbReference>
<reference evidence="6" key="1">
    <citation type="journal article" date="2014" name="Int. J. Syst. Evol. Microbiol.">
        <title>Complete genome sequence of Corynebacterium casei LMG S-19264T (=DSM 44701T), isolated from a smear-ripened cheese.</title>
        <authorList>
            <consortium name="US DOE Joint Genome Institute (JGI-PGF)"/>
            <person name="Walter F."/>
            <person name="Albersmeier A."/>
            <person name="Kalinowski J."/>
            <person name="Ruckert C."/>
        </authorList>
    </citation>
    <scope>NUCLEOTIDE SEQUENCE</scope>
    <source>
        <strain evidence="6">JCM 4646</strain>
    </source>
</reference>
<dbReference type="Pfam" id="PF04107">
    <property type="entry name" value="GCS2"/>
    <property type="match status" value="1"/>
</dbReference>
<dbReference type="AlphaFoldDB" id="A0A919FKI2"/>
<dbReference type="SUPFAM" id="SSF55931">
    <property type="entry name" value="Glutamine synthetase/guanido kinase"/>
    <property type="match status" value="1"/>
</dbReference>
<dbReference type="GO" id="GO:0042398">
    <property type="term" value="P:modified amino acid biosynthetic process"/>
    <property type="evidence" value="ECO:0007669"/>
    <property type="project" value="InterPro"/>
</dbReference>
<organism evidence="6 7">
    <name type="scientific">Kitasatospora indigofera</name>
    <dbReference type="NCBI Taxonomy" id="67307"/>
    <lineage>
        <taxon>Bacteria</taxon>
        <taxon>Bacillati</taxon>
        <taxon>Actinomycetota</taxon>
        <taxon>Actinomycetes</taxon>
        <taxon>Kitasatosporales</taxon>
        <taxon>Streptomycetaceae</taxon>
        <taxon>Kitasatospora</taxon>
    </lineage>
</organism>
<dbReference type="Proteomes" id="UP000617734">
    <property type="component" value="Unassembled WGS sequence"/>
</dbReference>
<sequence>MLTFGIEEEYLLIDEVSGVPVPRAAEVLAAADLLPALGPEEAQHELLQVQVEVATPVCEDLAEAAEHLVRLREAVGTAAQKAGCRIGPVGAAPFQGLTPVPVTDRARYLSARADAPQLVDDLMLNGMHVHVGVPGRESGVAVLNRIRPWLPVLVAMAANSPFWQGKETGFASWRTIHFDRWPASGQPPAFRDAADYERRVQALQDTGLIRDRGALYWHARLSERFPTIEVRAADVQLLPQDAELFAALVRALVAAALAEERAGVPPLRPEEEMLRAATWQAAHNGLDSRLASPGLPFARPAAAVVEELMAYAAPGLAETGDTGRAEALLGDFLAAGTGAQRQRRAWREGGRAGLLDLIVR</sequence>
<reference evidence="6" key="2">
    <citation type="submission" date="2020-09" db="EMBL/GenBank/DDBJ databases">
        <authorList>
            <person name="Sun Q."/>
            <person name="Ohkuma M."/>
        </authorList>
    </citation>
    <scope>NUCLEOTIDE SEQUENCE</scope>
    <source>
        <strain evidence="6">JCM 4646</strain>
    </source>
</reference>
<comment type="function">
    <text evidence="5">ATP-dependent carboxylate-amine ligase which exhibits weak glutamate--cysteine ligase activity.</text>
</comment>
<keyword evidence="3 5" id="KW-0067">ATP-binding</keyword>
<proteinExistence type="inferred from homology"/>
<protein>
    <recommendedName>
        <fullName evidence="5">Putative glutamate--cysteine ligase 2</fullName>
        <ecNumber evidence="5">6.3.2.2</ecNumber>
    </recommendedName>
    <alternativeName>
        <fullName evidence="5">Gamma-glutamylcysteine synthetase 2</fullName>
        <shortName evidence="5">GCS 2</shortName>
        <shortName evidence="5">Gamma-GCS 2</shortName>
    </alternativeName>
</protein>
<dbReference type="RefSeq" id="WP_190210689.1">
    <property type="nucleotide sequence ID" value="NZ_BNBO01000009.1"/>
</dbReference>
<keyword evidence="7" id="KW-1185">Reference proteome</keyword>
<dbReference type="PANTHER" id="PTHR36510:SF1">
    <property type="entry name" value="GLUTAMATE--CYSTEINE LIGASE 2-RELATED"/>
    <property type="match status" value="1"/>
</dbReference>
<dbReference type="GO" id="GO:0004357">
    <property type="term" value="F:glutamate-cysteine ligase activity"/>
    <property type="evidence" value="ECO:0007669"/>
    <property type="project" value="UniProtKB-EC"/>
</dbReference>
<evidence type="ECO:0000256" key="1">
    <source>
        <dbReference type="ARBA" id="ARBA00022598"/>
    </source>
</evidence>
<dbReference type="NCBIfam" id="TIGR02050">
    <property type="entry name" value="gshA_cyan_rel"/>
    <property type="match status" value="1"/>
</dbReference>
<dbReference type="PANTHER" id="PTHR36510">
    <property type="entry name" value="GLUTAMATE--CYSTEINE LIGASE 2-RELATED"/>
    <property type="match status" value="1"/>
</dbReference>
<dbReference type="Gene3D" id="3.30.590.20">
    <property type="match status" value="1"/>
</dbReference>
<keyword evidence="1 5" id="KW-0436">Ligase</keyword>
<dbReference type="HAMAP" id="MF_01609">
    <property type="entry name" value="Glu_cys_ligase_2"/>
    <property type="match status" value="1"/>
</dbReference>
<accession>A0A919FKI2</accession>
<dbReference type="GO" id="GO:0005524">
    <property type="term" value="F:ATP binding"/>
    <property type="evidence" value="ECO:0007669"/>
    <property type="project" value="UniProtKB-KW"/>
</dbReference>
<dbReference type="InterPro" id="IPR006336">
    <property type="entry name" value="GCS2"/>
</dbReference>
<evidence type="ECO:0000256" key="5">
    <source>
        <dbReference type="HAMAP-Rule" id="MF_01609"/>
    </source>
</evidence>
<dbReference type="InterPro" id="IPR011793">
    <property type="entry name" value="YbdK"/>
</dbReference>
<dbReference type="NCBIfam" id="NF010041">
    <property type="entry name" value="PRK13517.1-1"/>
    <property type="match status" value="1"/>
</dbReference>
<dbReference type="GeneID" id="95352719"/>
<evidence type="ECO:0000256" key="4">
    <source>
        <dbReference type="ARBA" id="ARBA00048819"/>
    </source>
</evidence>
<evidence type="ECO:0000256" key="2">
    <source>
        <dbReference type="ARBA" id="ARBA00022741"/>
    </source>
</evidence>
<dbReference type="EC" id="6.3.2.2" evidence="5"/>
<evidence type="ECO:0000256" key="3">
    <source>
        <dbReference type="ARBA" id="ARBA00022840"/>
    </source>
</evidence>
<comment type="similarity">
    <text evidence="5">Belongs to the glutamate--cysteine ligase type 2 family. YbdK subfamily.</text>
</comment>
<evidence type="ECO:0000313" key="6">
    <source>
        <dbReference type="EMBL" id="GHH67388.1"/>
    </source>
</evidence>
<keyword evidence="2 5" id="KW-0547">Nucleotide-binding</keyword>
<dbReference type="InterPro" id="IPR050141">
    <property type="entry name" value="GCL_type2/YbdK_subfam"/>
</dbReference>
<comment type="caution">
    <text evidence="6">The sequence shown here is derived from an EMBL/GenBank/DDBJ whole genome shotgun (WGS) entry which is preliminary data.</text>
</comment>
<dbReference type="EMBL" id="BNBO01000009">
    <property type="protein sequence ID" value="GHH67388.1"/>
    <property type="molecule type" value="Genomic_DNA"/>
</dbReference>
<gene>
    <name evidence="6" type="primary">ybdK</name>
    <name evidence="6" type="ORF">GCM10018781_22570</name>
</gene>
<comment type="catalytic activity">
    <reaction evidence="4 5">
        <text>L-cysteine + L-glutamate + ATP = gamma-L-glutamyl-L-cysteine + ADP + phosphate + H(+)</text>
        <dbReference type="Rhea" id="RHEA:13285"/>
        <dbReference type="ChEBI" id="CHEBI:15378"/>
        <dbReference type="ChEBI" id="CHEBI:29985"/>
        <dbReference type="ChEBI" id="CHEBI:30616"/>
        <dbReference type="ChEBI" id="CHEBI:35235"/>
        <dbReference type="ChEBI" id="CHEBI:43474"/>
        <dbReference type="ChEBI" id="CHEBI:58173"/>
        <dbReference type="ChEBI" id="CHEBI:456216"/>
        <dbReference type="EC" id="6.3.2.2"/>
    </reaction>
</comment>
<evidence type="ECO:0000313" key="7">
    <source>
        <dbReference type="Proteomes" id="UP000617734"/>
    </source>
</evidence>
<name>A0A919FKI2_9ACTN</name>